<name>A0A1W2G7C5_REIFA</name>
<dbReference type="AlphaFoldDB" id="A0A1W2G7C5"/>
<dbReference type="STRING" id="692418.SAMN04488029_0591"/>
<reference evidence="1 2" key="1">
    <citation type="submission" date="2017-04" db="EMBL/GenBank/DDBJ databases">
        <authorList>
            <person name="Afonso C.L."/>
            <person name="Miller P.J."/>
            <person name="Scott M.A."/>
            <person name="Spackman E."/>
            <person name="Goraichik I."/>
            <person name="Dimitrov K.M."/>
            <person name="Suarez D.L."/>
            <person name="Swayne D.E."/>
        </authorList>
    </citation>
    <scope>NUCLEOTIDE SEQUENCE [LARGE SCALE GENOMIC DNA]</scope>
    <source>
        <strain evidence="1 2">DSM 26133</strain>
    </source>
</reference>
<sequence>MENHFSQFAKPVDFLLNPKLHVCTRSLCHNDYLKRDISMFSVQKLFPNNF</sequence>
<dbReference type="EMBL" id="FWYF01000001">
    <property type="protein sequence ID" value="SMD32248.1"/>
    <property type="molecule type" value="Genomic_DNA"/>
</dbReference>
<organism evidence="1 2">
    <name type="scientific">Reichenbachiella faecimaris</name>
    <dbReference type="NCBI Taxonomy" id="692418"/>
    <lineage>
        <taxon>Bacteria</taxon>
        <taxon>Pseudomonadati</taxon>
        <taxon>Bacteroidota</taxon>
        <taxon>Cytophagia</taxon>
        <taxon>Cytophagales</taxon>
        <taxon>Reichenbachiellaceae</taxon>
        <taxon>Reichenbachiella</taxon>
    </lineage>
</organism>
<dbReference type="Proteomes" id="UP000192472">
    <property type="component" value="Unassembled WGS sequence"/>
</dbReference>
<protein>
    <submittedName>
        <fullName evidence="1">Uncharacterized protein</fullName>
    </submittedName>
</protein>
<accession>A0A1W2G7C5</accession>
<keyword evidence="2" id="KW-1185">Reference proteome</keyword>
<gene>
    <name evidence="1" type="ORF">SAMN04488029_0591</name>
</gene>
<evidence type="ECO:0000313" key="1">
    <source>
        <dbReference type="EMBL" id="SMD32248.1"/>
    </source>
</evidence>
<proteinExistence type="predicted"/>
<evidence type="ECO:0000313" key="2">
    <source>
        <dbReference type="Proteomes" id="UP000192472"/>
    </source>
</evidence>